<keyword evidence="2" id="KW-1185">Reference proteome</keyword>
<proteinExistence type="predicted"/>
<accession>A0A4R2D5M5</accession>
<comment type="caution">
    <text evidence="1">The sequence shown here is derived from an EMBL/GenBank/DDBJ whole genome shotgun (WGS) entry which is preliminary data.</text>
</comment>
<evidence type="ECO:0000313" key="1">
    <source>
        <dbReference type="EMBL" id="TCN48272.1"/>
    </source>
</evidence>
<gene>
    <name evidence="1" type="ORF">EV665_1013</name>
</gene>
<dbReference type="EMBL" id="SLVX01000001">
    <property type="protein sequence ID" value="TCN48272.1"/>
    <property type="molecule type" value="Genomic_DNA"/>
</dbReference>
<dbReference type="Proteomes" id="UP000295351">
    <property type="component" value="Unassembled WGS sequence"/>
</dbReference>
<evidence type="ECO:0000313" key="2">
    <source>
        <dbReference type="Proteomes" id="UP000295351"/>
    </source>
</evidence>
<name>A0A4R2D5M5_SHIGR</name>
<dbReference type="AlphaFoldDB" id="A0A4R2D5M5"/>
<sequence>MRFIALLIAIGLLKAAKRVAWVAELMADGGVWIIDQCDPKARRRT</sequence>
<organism evidence="1 2">
    <name type="scientific">Shinella granuli</name>
    <dbReference type="NCBI Taxonomy" id="323621"/>
    <lineage>
        <taxon>Bacteria</taxon>
        <taxon>Pseudomonadati</taxon>
        <taxon>Pseudomonadota</taxon>
        <taxon>Alphaproteobacteria</taxon>
        <taxon>Hyphomicrobiales</taxon>
        <taxon>Rhizobiaceae</taxon>
        <taxon>Shinella</taxon>
    </lineage>
</organism>
<reference evidence="1 2" key="1">
    <citation type="submission" date="2019-03" db="EMBL/GenBank/DDBJ databases">
        <title>Genomic Encyclopedia of Type Strains, Phase IV (KMG-IV): sequencing the most valuable type-strain genomes for metagenomic binning, comparative biology and taxonomic classification.</title>
        <authorList>
            <person name="Goeker M."/>
        </authorList>
    </citation>
    <scope>NUCLEOTIDE SEQUENCE [LARGE SCALE GENOMIC DNA]</scope>
    <source>
        <strain evidence="1 2">DSM 18401</strain>
    </source>
</reference>
<protein>
    <submittedName>
        <fullName evidence="1">Uncharacterized protein</fullName>
    </submittedName>
</protein>